<comment type="caution">
    <text evidence="4">The sequence shown here is derived from an EMBL/GenBank/DDBJ whole genome shotgun (WGS) entry which is preliminary data.</text>
</comment>
<evidence type="ECO:0000259" key="3">
    <source>
        <dbReference type="Pfam" id="PF14644"/>
    </source>
</evidence>
<accession>A0A3R7AD43</accession>
<feature type="region of interest" description="Disordered" evidence="1">
    <location>
        <begin position="804"/>
        <end position="879"/>
    </location>
</feature>
<feature type="compositionally biased region" description="Pro residues" evidence="1">
    <location>
        <begin position="807"/>
        <end position="816"/>
    </location>
</feature>
<dbReference type="Pfam" id="PF14643">
    <property type="entry name" value="DUF4455"/>
    <property type="match status" value="2"/>
</dbReference>
<reference evidence="4 5" key="1">
    <citation type="submission" date="2018-08" db="EMBL/GenBank/DDBJ databases">
        <title>Aphanomyces genome sequencing and annotation.</title>
        <authorList>
            <person name="Minardi D."/>
            <person name="Oidtmann B."/>
            <person name="Van Der Giezen M."/>
            <person name="Studholme D.J."/>
        </authorList>
    </citation>
    <scope>NUCLEOTIDE SEQUENCE [LARGE SCALE GENOMIC DNA]</scope>
    <source>
        <strain evidence="4 5">Da</strain>
    </source>
</reference>
<dbReference type="InterPro" id="IPR028089">
    <property type="entry name" value="DUF4455"/>
</dbReference>
<dbReference type="Pfam" id="PF14644">
    <property type="entry name" value="DUF4456"/>
    <property type="match status" value="1"/>
</dbReference>
<feature type="compositionally biased region" description="Basic and acidic residues" evidence="1">
    <location>
        <begin position="14"/>
        <end position="23"/>
    </location>
</feature>
<evidence type="ECO:0008006" key="6">
    <source>
        <dbReference type="Google" id="ProtNLM"/>
    </source>
</evidence>
<dbReference type="InterPro" id="IPR027914">
    <property type="entry name" value="DUF4456"/>
</dbReference>
<name>A0A3R7AD43_APHAT</name>
<gene>
    <name evidence="4" type="ORF">DYB37_000117</name>
</gene>
<dbReference type="VEuPathDB" id="FungiDB:H257_06280"/>
<feature type="region of interest" description="Disordered" evidence="1">
    <location>
        <begin position="917"/>
        <end position="989"/>
    </location>
</feature>
<dbReference type="Proteomes" id="UP000285430">
    <property type="component" value="Unassembled WGS sequence"/>
</dbReference>
<protein>
    <recommendedName>
        <fullName evidence="6">DUF4455 domain-containing protein</fullName>
    </recommendedName>
</protein>
<feature type="domain" description="DUF4456" evidence="3">
    <location>
        <begin position="1420"/>
        <end position="1608"/>
    </location>
</feature>
<feature type="domain" description="DUF4455" evidence="2">
    <location>
        <begin position="620"/>
        <end position="781"/>
    </location>
</feature>
<organism evidence="4 5">
    <name type="scientific">Aphanomyces astaci</name>
    <name type="common">Crayfish plague agent</name>
    <dbReference type="NCBI Taxonomy" id="112090"/>
    <lineage>
        <taxon>Eukaryota</taxon>
        <taxon>Sar</taxon>
        <taxon>Stramenopiles</taxon>
        <taxon>Oomycota</taxon>
        <taxon>Saprolegniomycetes</taxon>
        <taxon>Saprolegniales</taxon>
        <taxon>Verrucalvaceae</taxon>
        <taxon>Aphanomyces</taxon>
    </lineage>
</organism>
<dbReference type="PANTHER" id="PTHR21444:SF14">
    <property type="entry name" value="COILED-COIL DOMAIN-CONTAINING PROTEIN 180"/>
    <property type="match status" value="1"/>
</dbReference>
<evidence type="ECO:0000256" key="1">
    <source>
        <dbReference type="SAM" id="MobiDB-lite"/>
    </source>
</evidence>
<sequence length="1746" mass="192254">MEVEEDSYEAAPPTHEDNNTSKLDAKFEAEQALLAALKKPRDFHKKEAKAGVIKQLNISASDMLSYRQRHAATTDGSQDSVAVTEVRELHHQKVTTTSITHQTNKVDKIAANAMRRRDRHTAAQSQYQLRLKAISDQLETDILRISDAIKEELAVVAAATANHFALLTDEPWLIQASHAMVVDQWTHLNELWSGRTCTIRHFGDGLEAIEQTRSALAGAELQLLTETCVAAAYVLPPEVERAIEDEAHELNVVLITNRRSHCHLVSRMLKEDVHKFVNVRATWEDCERHWRVLNHDHAIHMFKATLESDLYTHPPRLHAILEKLRADQVAVHTNERLALLSQLDGLVTGGLSTEKVQRMVSALADMYKKEEERNAAYFDQLFTCQRDIVAEAAAMRELLRATCHRVGAKAKEGALATIATQLTTLLADKNLDEFFRISGGLRAELAAIEDRLASPDMIYQENVTALVPRVAMLVAALPMEAILDAQGKSSERKLIQATLERLRKAPKNEIVPLLPTLLAQTTILAGIQGIDDTLRLELDDIGRKLDSLIQDNEAQSSAAAAVKSKGIGLDAFQIADMQGIRKAQRRLGTLVYTTDLPPPFQALLHVILKALEVQTHANTVVDAIVALECNSLMAQREREMDALVAVVGSGLEAHTTTLHVTCDRVARFFYQLVACVENYEDKTRVVNLTVMDLLDTLKDTHDGNVAACEAEFAVKRSALRHAPDEATLEREFTGCLGLLEGLEDEYRKYNKKVSLASTNHPIAISRQNNAFQNELCAFFGLLSPSLGVSTAINDLLSAERIEAAIDSPPPSTPTSPPSTTSLHHHDPHDTAHDPPATSMKASPSTATVAAMPTDASHASATALDHSHSRPDSRSTVVPGEGDVDVAAFCSQNGCRYKERESVTDILGRILQRKILLPGEEPSDDDPPPQDAEPPSPDPTPQSVEPPPPTTTKPTKGTPRGASAAVLQDHSPDVPSPDAASPVETPPEPVDEIHIPLESVIAVLDVPKSTLLSMLLRLRDATMTLFESRSAAHLDEANAEATARLDAYTFLLEECLRMHWPRKGRTDVQIYQPRAGELVSHRQRHGRHVKNVLKKLAVQEAGFVQLHDQALGCLRGQENAQLGLQSQLLMQTSLAALQGLESRSKKVHVEFKAAWGDLLRVKMAVYLTDEPLALIATCRELVTTCAHQIFPDLVSCDVISGCDYHPDEVKLVQVLVTEAETQIQAAVAARKATIDALEGQEGRVGALLVRCSPFLEKFLNLCLQNLSMKEGLGQKYGMPRRNAQERLRSEMTRSDNMASSIDDLLHVLTQAATTATVPPGPKGPSNVARHVRKVVLELRHLVYSRGLYLGVLTNKMQLAPQPVKDDMEASTKYDADAPVDAASAAVSKSFLDITKQFEVQCVADTRALFAAEGKPLDDHSIPDTLQAYLHEQHEKSVAYVRHQVAAYRAQVHAFEAALATAPRVAMEDVVRRAKAAVQSRVGAVEAAFQKQFLAWEELKDQHRAKLTPDLCSPNQVAVVEGLCVKEATRTAAVQEAIRAVRWQVLVEYVVNARGFHRRLVAVFRAMMSIIDTCTMTADIQPPAASGGAEGSNSHEDTEPTHKRKSLKRLRKALRKLEQGDPLAVELSEDERDALDEANETQRFPKRAWPGLPAVPAFDVAESIKQDTTDGVVPPADPADVDTAVCVAYLTDAHRAAVKSRNETHAAYCGWLDETMDAMGRKYTTLLREEELWFLNWGKLTQSMRQDS</sequence>
<dbReference type="PANTHER" id="PTHR21444">
    <property type="entry name" value="COILED-COIL DOMAIN-CONTAINING PROTEIN 180"/>
    <property type="match status" value="1"/>
</dbReference>
<feature type="region of interest" description="Disordered" evidence="1">
    <location>
        <begin position="1579"/>
        <end position="1606"/>
    </location>
</feature>
<feature type="domain" description="DUF4455" evidence="2">
    <location>
        <begin position="115"/>
        <end position="425"/>
    </location>
</feature>
<feature type="compositionally biased region" description="Pro residues" evidence="1">
    <location>
        <begin position="928"/>
        <end position="950"/>
    </location>
</feature>
<evidence type="ECO:0000259" key="2">
    <source>
        <dbReference type="Pfam" id="PF14643"/>
    </source>
</evidence>
<evidence type="ECO:0000313" key="5">
    <source>
        <dbReference type="Proteomes" id="UP000285430"/>
    </source>
</evidence>
<dbReference type="EMBL" id="QUTH01003140">
    <property type="protein sequence ID" value="RHZ21459.1"/>
    <property type="molecule type" value="Genomic_DNA"/>
</dbReference>
<feature type="compositionally biased region" description="Basic and acidic residues" evidence="1">
    <location>
        <begin position="823"/>
        <end position="832"/>
    </location>
</feature>
<evidence type="ECO:0000313" key="4">
    <source>
        <dbReference type="EMBL" id="RHZ21459.1"/>
    </source>
</evidence>
<proteinExistence type="predicted"/>
<feature type="region of interest" description="Disordered" evidence="1">
    <location>
        <begin position="1"/>
        <end position="23"/>
    </location>
</feature>